<dbReference type="Proteomes" id="UP000292082">
    <property type="component" value="Unassembled WGS sequence"/>
</dbReference>
<protein>
    <submittedName>
        <fullName evidence="1">Uncharacterized protein</fullName>
    </submittedName>
</protein>
<name>A0A4Q9P9I9_9APHY</name>
<keyword evidence="2" id="KW-1185">Reference proteome</keyword>
<evidence type="ECO:0000313" key="1">
    <source>
        <dbReference type="EMBL" id="TBU51264.1"/>
    </source>
</evidence>
<evidence type="ECO:0000313" key="2">
    <source>
        <dbReference type="Proteomes" id="UP000292082"/>
    </source>
</evidence>
<reference evidence="1 2" key="1">
    <citation type="submission" date="2019-01" db="EMBL/GenBank/DDBJ databases">
        <title>Draft genome sequences of three monokaryotic isolates of the white-rot basidiomycete fungus Dichomitus squalens.</title>
        <authorList>
            <consortium name="DOE Joint Genome Institute"/>
            <person name="Lopez S.C."/>
            <person name="Andreopoulos B."/>
            <person name="Pangilinan J."/>
            <person name="Lipzen A."/>
            <person name="Riley R."/>
            <person name="Ahrendt S."/>
            <person name="Ng V."/>
            <person name="Barry K."/>
            <person name="Daum C."/>
            <person name="Grigoriev I.V."/>
            <person name="Hilden K.S."/>
            <person name="Makela M.R."/>
            <person name="de Vries R.P."/>
        </authorList>
    </citation>
    <scope>NUCLEOTIDE SEQUENCE [LARGE SCALE GENOMIC DNA]</scope>
    <source>
        <strain evidence="1 2">CBS 464.89</strain>
    </source>
</reference>
<dbReference type="EMBL" id="ML145350">
    <property type="protein sequence ID" value="TBU51264.1"/>
    <property type="molecule type" value="Genomic_DNA"/>
</dbReference>
<organism evidence="1 2">
    <name type="scientific">Dichomitus squalens</name>
    <dbReference type="NCBI Taxonomy" id="114155"/>
    <lineage>
        <taxon>Eukaryota</taxon>
        <taxon>Fungi</taxon>
        <taxon>Dikarya</taxon>
        <taxon>Basidiomycota</taxon>
        <taxon>Agaricomycotina</taxon>
        <taxon>Agaricomycetes</taxon>
        <taxon>Polyporales</taxon>
        <taxon>Polyporaceae</taxon>
        <taxon>Dichomitus</taxon>
    </lineage>
</organism>
<sequence length="135" mass="14346">MTCLASRGHRVRTCRCALAPPAAALVDLNPICWPRAGTRVVSVKATLSIGKPNAASRAISPFVIAHHVPRRSLERTWEGGIPDVGSPSENIAANAVGTGSRAVRIRARACSYATAQCGLASWRYSSSYYSEHVAT</sequence>
<dbReference type="AlphaFoldDB" id="A0A4Q9P9I9"/>
<accession>A0A4Q9P9I9</accession>
<proteinExistence type="predicted"/>
<gene>
    <name evidence="1" type="ORF">BD310DRAFT_368189</name>
</gene>